<keyword evidence="2" id="KW-0732">Signal</keyword>
<accession>A0A0C3ETJ9</accession>
<evidence type="ECO:0000313" key="4">
    <source>
        <dbReference type="Proteomes" id="UP000054166"/>
    </source>
</evidence>
<dbReference type="OrthoDB" id="3030705at2759"/>
<proteinExistence type="predicted"/>
<reference evidence="3 4" key="1">
    <citation type="submission" date="2014-04" db="EMBL/GenBank/DDBJ databases">
        <authorList>
            <consortium name="DOE Joint Genome Institute"/>
            <person name="Kuo A."/>
            <person name="Tarkka M."/>
            <person name="Buscot F."/>
            <person name="Kohler A."/>
            <person name="Nagy L.G."/>
            <person name="Floudas D."/>
            <person name="Copeland A."/>
            <person name="Barry K.W."/>
            <person name="Cichocki N."/>
            <person name="Veneault-Fourrey C."/>
            <person name="LaButti K."/>
            <person name="Lindquist E.A."/>
            <person name="Lipzen A."/>
            <person name="Lundell T."/>
            <person name="Morin E."/>
            <person name="Murat C."/>
            <person name="Sun H."/>
            <person name="Tunlid A."/>
            <person name="Henrissat B."/>
            <person name="Grigoriev I.V."/>
            <person name="Hibbett D.S."/>
            <person name="Martin F."/>
            <person name="Nordberg H.P."/>
            <person name="Cantor M.N."/>
            <person name="Hua S.X."/>
        </authorList>
    </citation>
    <scope>NUCLEOTIDE SEQUENCE [LARGE SCALE GENOMIC DNA]</scope>
    <source>
        <strain evidence="3 4">F 1598</strain>
    </source>
</reference>
<keyword evidence="1" id="KW-0812">Transmembrane</keyword>
<feature type="transmembrane region" description="Helical" evidence="1">
    <location>
        <begin position="132"/>
        <end position="153"/>
    </location>
</feature>
<dbReference type="InParanoid" id="A0A0C3ETJ9"/>
<evidence type="ECO:0000313" key="3">
    <source>
        <dbReference type="EMBL" id="KIM71419.1"/>
    </source>
</evidence>
<feature type="transmembrane region" description="Helical" evidence="1">
    <location>
        <begin position="89"/>
        <end position="112"/>
    </location>
</feature>
<name>A0A0C3ETJ9_PILCF</name>
<sequence>MNGFFFVHQPLTVMLIAALVPLLALVHPVICQSTTAGGNIYEGDGPDFQPDSLTIGILALFCLFTLFFFVLTVWCFVALILARGHRSPYAFLFPALIFSVLGNADNIALEIILNMPSWYTFPTQLQPALEAIALFFTNWAILLLFLSLVALLWNRETALYAATEGKAGRRYHAFTAIYAILAVLLFALGTAAPAIYIDALRKYLIALNEVNFEFDENPSLDQYALENWFYQQSKVSNDVNYTFNTFVVLAGIVVVASTGLLWSAHRAAGIRDKLTDHMLFVVAPLYAFYNIVTFIFSIVFSNHGLPPNSSQTTIESATLAQNLLLLLFYFAVAFAILFLSINRKNWNAQGGTMHPIGNVATKQYWAQPYNSQPIGQPAYYYNGPQPQSYVPESQTALHSPAHV</sequence>
<keyword evidence="1" id="KW-0472">Membrane</keyword>
<keyword evidence="4" id="KW-1185">Reference proteome</keyword>
<dbReference type="EMBL" id="KN833323">
    <property type="protein sequence ID" value="KIM71419.1"/>
    <property type="molecule type" value="Genomic_DNA"/>
</dbReference>
<feature type="transmembrane region" description="Helical" evidence="1">
    <location>
        <begin position="55"/>
        <end position="82"/>
    </location>
</feature>
<feature type="signal peptide" evidence="2">
    <location>
        <begin position="1"/>
        <end position="31"/>
    </location>
</feature>
<evidence type="ECO:0000256" key="2">
    <source>
        <dbReference type="SAM" id="SignalP"/>
    </source>
</evidence>
<feature type="transmembrane region" description="Helical" evidence="1">
    <location>
        <begin position="277"/>
        <end position="299"/>
    </location>
</feature>
<feature type="transmembrane region" description="Helical" evidence="1">
    <location>
        <begin position="174"/>
        <end position="197"/>
    </location>
</feature>
<keyword evidence="1" id="KW-1133">Transmembrane helix</keyword>
<organism evidence="3 4">
    <name type="scientific">Piloderma croceum (strain F 1598)</name>
    <dbReference type="NCBI Taxonomy" id="765440"/>
    <lineage>
        <taxon>Eukaryota</taxon>
        <taxon>Fungi</taxon>
        <taxon>Dikarya</taxon>
        <taxon>Basidiomycota</taxon>
        <taxon>Agaricomycotina</taxon>
        <taxon>Agaricomycetes</taxon>
        <taxon>Agaricomycetidae</taxon>
        <taxon>Atheliales</taxon>
        <taxon>Atheliaceae</taxon>
        <taxon>Piloderma</taxon>
    </lineage>
</organism>
<evidence type="ECO:0000256" key="1">
    <source>
        <dbReference type="SAM" id="Phobius"/>
    </source>
</evidence>
<feature type="chain" id="PRO_5002177154" evidence="2">
    <location>
        <begin position="32"/>
        <end position="403"/>
    </location>
</feature>
<dbReference type="AlphaFoldDB" id="A0A0C3ETJ9"/>
<dbReference type="HOGENOM" id="CLU_683555_0_0_1"/>
<feature type="transmembrane region" description="Helical" evidence="1">
    <location>
        <begin position="243"/>
        <end position="265"/>
    </location>
</feature>
<protein>
    <submittedName>
        <fullName evidence="3">Uncharacterized protein</fullName>
    </submittedName>
</protein>
<dbReference type="Proteomes" id="UP000054166">
    <property type="component" value="Unassembled WGS sequence"/>
</dbReference>
<feature type="transmembrane region" description="Helical" evidence="1">
    <location>
        <begin position="319"/>
        <end position="339"/>
    </location>
</feature>
<gene>
    <name evidence="3" type="ORF">PILCRDRAFT_830340</name>
</gene>
<reference evidence="4" key="2">
    <citation type="submission" date="2015-01" db="EMBL/GenBank/DDBJ databases">
        <title>Evolutionary Origins and Diversification of the Mycorrhizal Mutualists.</title>
        <authorList>
            <consortium name="DOE Joint Genome Institute"/>
            <consortium name="Mycorrhizal Genomics Consortium"/>
            <person name="Kohler A."/>
            <person name="Kuo A."/>
            <person name="Nagy L.G."/>
            <person name="Floudas D."/>
            <person name="Copeland A."/>
            <person name="Barry K.W."/>
            <person name="Cichocki N."/>
            <person name="Veneault-Fourrey C."/>
            <person name="LaButti K."/>
            <person name="Lindquist E.A."/>
            <person name="Lipzen A."/>
            <person name="Lundell T."/>
            <person name="Morin E."/>
            <person name="Murat C."/>
            <person name="Riley R."/>
            <person name="Ohm R."/>
            <person name="Sun H."/>
            <person name="Tunlid A."/>
            <person name="Henrissat B."/>
            <person name="Grigoriev I.V."/>
            <person name="Hibbett D.S."/>
            <person name="Martin F."/>
        </authorList>
    </citation>
    <scope>NUCLEOTIDE SEQUENCE [LARGE SCALE GENOMIC DNA]</scope>
    <source>
        <strain evidence="4">F 1598</strain>
    </source>
</reference>